<evidence type="ECO:0000256" key="3">
    <source>
        <dbReference type="ARBA" id="ARBA00022553"/>
    </source>
</evidence>
<dbReference type="Gene3D" id="3.30.565.10">
    <property type="entry name" value="Histidine kinase-like ATPase, C-terminal domain"/>
    <property type="match status" value="1"/>
</dbReference>
<evidence type="ECO:0000256" key="1">
    <source>
        <dbReference type="ARBA" id="ARBA00000085"/>
    </source>
</evidence>
<dbReference type="InterPro" id="IPR036890">
    <property type="entry name" value="HATPase_C_sf"/>
</dbReference>
<keyword evidence="9" id="KW-0175">Coiled coil</keyword>
<evidence type="ECO:0000256" key="5">
    <source>
        <dbReference type="ARBA" id="ARBA00022741"/>
    </source>
</evidence>
<dbReference type="CDD" id="cd16917">
    <property type="entry name" value="HATPase_UhpB-NarQ-NarX-like"/>
    <property type="match status" value="1"/>
</dbReference>
<protein>
    <recommendedName>
        <fullName evidence="2">histidine kinase</fullName>
        <ecNumber evidence="2">2.7.13.3</ecNumber>
    </recommendedName>
</protein>
<sequence length="371" mass="39757">MRRRLAALVLLVVVAVTAVRTEPGSLTHGTGVLVLVSMMVVLVGGGALLFGLPARRPWAEPAVVGLVMLGSLLLAWFEPNGVGYFGAFIIASALAFRSIGRRGPLVAGLFLVAIGVVAVVAAHRPVVNVLLNELGAVAFFRLGLYANRLEARTAESERLVEELRETRQAQVRAATLAERQRLAREMHDVLAHSLSGLVLQLEGARLLAATDPADPRLNDALDRAHHLAQAGLGEARQAIGTLRDDELPGPERLRALAAEFERDTGIACCYTVSGEPKELAADTRLTVYRVAQEALTNVRKHAEARQVELRLGYRPDQVVLTVEDFGTPARREDTGQGYGVTGMRERAELAGGTLAAEPTGAGFRVTLRVPA</sequence>
<feature type="coiled-coil region" evidence="9">
    <location>
        <begin position="146"/>
        <end position="180"/>
    </location>
</feature>
<gene>
    <name evidence="12" type="ORF">FPZ12_040475</name>
</gene>
<reference evidence="12" key="1">
    <citation type="submission" date="2019-09" db="EMBL/GenBank/DDBJ databases">
        <authorList>
            <person name="Teo W.F.A."/>
            <person name="Duangmal K."/>
        </authorList>
    </citation>
    <scope>NUCLEOTIDE SEQUENCE [LARGE SCALE GENOMIC DNA]</scope>
    <source>
        <strain evidence="12">K81G1</strain>
    </source>
</reference>
<dbReference type="Proteomes" id="UP000319769">
    <property type="component" value="Unassembled WGS sequence"/>
</dbReference>
<evidence type="ECO:0000256" key="2">
    <source>
        <dbReference type="ARBA" id="ARBA00012438"/>
    </source>
</evidence>
<evidence type="ECO:0000313" key="13">
    <source>
        <dbReference type="Proteomes" id="UP000319769"/>
    </source>
</evidence>
<keyword evidence="13" id="KW-1185">Reference proteome</keyword>
<keyword evidence="10" id="KW-0472">Membrane</keyword>
<keyword evidence="6 12" id="KW-0418">Kinase</keyword>
<keyword evidence="10" id="KW-1133">Transmembrane helix</keyword>
<feature type="transmembrane region" description="Helical" evidence="10">
    <location>
        <begin position="58"/>
        <end position="76"/>
    </location>
</feature>
<dbReference type="Pfam" id="PF02518">
    <property type="entry name" value="HATPase_c"/>
    <property type="match status" value="1"/>
</dbReference>
<dbReference type="InterPro" id="IPR011712">
    <property type="entry name" value="Sig_transdc_His_kin_sub3_dim/P"/>
</dbReference>
<dbReference type="GO" id="GO:0046983">
    <property type="term" value="F:protein dimerization activity"/>
    <property type="evidence" value="ECO:0007669"/>
    <property type="project" value="InterPro"/>
</dbReference>
<evidence type="ECO:0000313" key="12">
    <source>
        <dbReference type="EMBL" id="KAA9150804.1"/>
    </source>
</evidence>
<keyword evidence="10" id="KW-0812">Transmembrane</keyword>
<evidence type="ECO:0000256" key="6">
    <source>
        <dbReference type="ARBA" id="ARBA00022777"/>
    </source>
</evidence>
<dbReference type="InterPro" id="IPR003594">
    <property type="entry name" value="HATPase_dom"/>
</dbReference>
<dbReference type="EMBL" id="VMNW02000112">
    <property type="protein sequence ID" value="KAA9150804.1"/>
    <property type="molecule type" value="Genomic_DNA"/>
</dbReference>
<dbReference type="EC" id="2.7.13.3" evidence="2"/>
<dbReference type="SUPFAM" id="SSF55874">
    <property type="entry name" value="ATPase domain of HSP90 chaperone/DNA topoisomerase II/histidine kinase"/>
    <property type="match status" value="1"/>
</dbReference>
<feature type="transmembrane region" description="Helical" evidence="10">
    <location>
        <begin position="106"/>
        <end position="123"/>
    </location>
</feature>
<evidence type="ECO:0000256" key="4">
    <source>
        <dbReference type="ARBA" id="ARBA00022679"/>
    </source>
</evidence>
<feature type="transmembrane region" description="Helical" evidence="10">
    <location>
        <begin position="82"/>
        <end position="99"/>
    </location>
</feature>
<evidence type="ECO:0000256" key="7">
    <source>
        <dbReference type="ARBA" id="ARBA00022840"/>
    </source>
</evidence>
<keyword evidence="5" id="KW-0547">Nucleotide-binding</keyword>
<dbReference type="GO" id="GO:0016020">
    <property type="term" value="C:membrane"/>
    <property type="evidence" value="ECO:0007669"/>
    <property type="project" value="InterPro"/>
</dbReference>
<keyword evidence="4" id="KW-0808">Transferase</keyword>
<dbReference type="PANTHER" id="PTHR24421">
    <property type="entry name" value="NITRATE/NITRITE SENSOR PROTEIN NARX-RELATED"/>
    <property type="match status" value="1"/>
</dbReference>
<organism evidence="12 13">
    <name type="scientific">Amycolatopsis acidicola</name>
    <dbReference type="NCBI Taxonomy" id="2596893"/>
    <lineage>
        <taxon>Bacteria</taxon>
        <taxon>Bacillati</taxon>
        <taxon>Actinomycetota</taxon>
        <taxon>Actinomycetes</taxon>
        <taxon>Pseudonocardiales</taxon>
        <taxon>Pseudonocardiaceae</taxon>
        <taxon>Amycolatopsis</taxon>
    </lineage>
</organism>
<dbReference type="InterPro" id="IPR050482">
    <property type="entry name" value="Sensor_HK_TwoCompSys"/>
</dbReference>
<evidence type="ECO:0000256" key="8">
    <source>
        <dbReference type="ARBA" id="ARBA00023012"/>
    </source>
</evidence>
<keyword evidence="3" id="KW-0597">Phosphoprotein</keyword>
<dbReference type="PANTHER" id="PTHR24421:SF10">
    <property type="entry name" value="NITRATE_NITRITE SENSOR PROTEIN NARQ"/>
    <property type="match status" value="1"/>
</dbReference>
<evidence type="ECO:0000256" key="10">
    <source>
        <dbReference type="SAM" id="Phobius"/>
    </source>
</evidence>
<dbReference type="Gene3D" id="1.20.5.1930">
    <property type="match status" value="1"/>
</dbReference>
<dbReference type="OrthoDB" id="227596at2"/>
<name>A0A5N0UM24_9PSEU</name>
<comment type="catalytic activity">
    <reaction evidence="1">
        <text>ATP + protein L-histidine = ADP + protein N-phospho-L-histidine.</text>
        <dbReference type="EC" id="2.7.13.3"/>
    </reaction>
</comment>
<proteinExistence type="predicted"/>
<comment type="caution">
    <text evidence="12">The sequence shown here is derived from an EMBL/GenBank/DDBJ whole genome shotgun (WGS) entry which is preliminary data.</text>
</comment>
<evidence type="ECO:0000259" key="11">
    <source>
        <dbReference type="SMART" id="SM00387"/>
    </source>
</evidence>
<dbReference type="AlphaFoldDB" id="A0A5N0UM24"/>
<feature type="domain" description="Histidine kinase/HSP90-like ATPase" evidence="11">
    <location>
        <begin position="282"/>
        <end position="371"/>
    </location>
</feature>
<keyword evidence="7" id="KW-0067">ATP-binding</keyword>
<evidence type="ECO:0000256" key="9">
    <source>
        <dbReference type="SAM" id="Coils"/>
    </source>
</evidence>
<feature type="transmembrane region" description="Helical" evidence="10">
    <location>
        <begin position="31"/>
        <end position="51"/>
    </location>
</feature>
<keyword evidence="8" id="KW-0902">Two-component regulatory system</keyword>
<accession>A0A5N0UM24</accession>
<dbReference type="GO" id="GO:0000155">
    <property type="term" value="F:phosphorelay sensor kinase activity"/>
    <property type="evidence" value="ECO:0007669"/>
    <property type="project" value="InterPro"/>
</dbReference>
<dbReference type="SMART" id="SM00387">
    <property type="entry name" value="HATPase_c"/>
    <property type="match status" value="1"/>
</dbReference>
<dbReference type="Pfam" id="PF07730">
    <property type="entry name" value="HisKA_3"/>
    <property type="match status" value="1"/>
</dbReference>
<dbReference type="GO" id="GO:0005524">
    <property type="term" value="F:ATP binding"/>
    <property type="evidence" value="ECO:0007669"/>
    <property type="project" value="UniProtKB-KW"/>
</dbReference>